<proteinExistence type="predicted"/>
<dbReference type="GO" id="GO:0005975">
    <property type="term" value="P:carbohydrate metabolic process"/>
    <property type="evidence" value="ECO:0007669"/>
    <property type="project" value="InterPro"/>
</dbReference>
<dbReference type="AlphaFoldDB" id="A0A2W4Z1E5"/>
<name>A0A2W4Z1E5_9SPHN</name>
<dbReference type="EMBL" id="QFMX01000003">
    <property type="protein sequence ID" value="PZO75874.1"/>
    <property type="molecule type" value="Genomic_DNA"/>
</dbReference>
<comment type="caution">
    <text evidence="1">The sequence shown here is derived from an EMBL/GenBank/DDBJ whole genome shotgun (WGS) entry which is preliminary data.</text>
</comment>
<reference evidence="1 2" key="1">
    <citation type="submission" date="2017-08" db="EMBL/GenBank/DDBJ databases">
        <title>Infants hospitalized years apart are colonized by the same room-sourced microbial strains.</title>
        <authorList>
            <person name="Brooks B."/>
            <person name="Olm M.R."/>
            <person name="Firek B.A."/>
            <person name="Baker R."/>
            <person name="Thomas B.C."/>
            <person name="Morowitz M.J."/>
            <person name="Banfield J.F."/>
        </authorList>
    </citation>
    <scope>NUCLEOTIDE SEQUENCE [LARGE SCALE GENOMIC DNA]</scope>
    <source>
        <strain evidence="1">S2_018_000_R3_119</strain>
    </source>
</reference>
<gene>
    <name evidence="1" type="primary">mdcE</name>
    <name evidence="1" type="ORF">DI640_03565</name>
</gene>
<evidence type="ECO:0000313" key="1">
    <source>
        <dbReference type="EMBL" id="PZO75874.1"/>
    </source>
</evidence>
<dbReference type="SUPFAM" id="SSF52096">
    <property type="entry name" value="ClpP/crotonase"/>
    <property type="match status" value="1"/>
</dbReference>
<dbReference type="InterPro" id="IPR029045">
    <property type="entry name" value="ClpP/crotonase-like_dom_sf"/>
</dbReference>
<dbReference type="InterPro" id="IPR009648">
    <property type="entry name" value="Malonate_gamma"/>
</dbReference>
<organism evidence="1 2">
    <name type="scientific">Sphingomonas taxi</name>
    <dbReference type="NCBI Taxonomy" id="1549858"/>
    <lineage>
        <taxon>Bacteria</taxon>
        <taxon>Pseudomonadati</taxon>
        <taxon>Pseudomonadota</taxon>
        <taxon>Alphaproteobacteria</taxon>
        <taxon>Sphingomonadales</taxon>
        <taxon>Sphingomonadaceae</taxon>
        <taxon>Sphingomonas</taxon>
    </lineage>
</organism>
<protein>
    <submittedName>
        <fullName evidence="1">Biotin-independent malonate decarboxylase subunit gamma</fullName>
    </submittedName>
</protein>
<accession>A0A2W4Z1E5</accession>
<dbReference type="NCBIfam" id="TIGR03134">
    <property type="entry name" value="malonate_gamma"/>
    <property type="match status" value="1"/>
</dbReference>
<dbReference type="Proteomes" id="UP000249555">
    <property type="component" value="Unassembled WGS sequence"/>
</dbReference>
<evidence type="ECO:0000313" key="2">
    <source>
        <dbReference type="Proteomes" id="UP000249555"/>
    </source>
</evidence>
<dbReference type="Gene3D" id="3.90.226.10">
    <property type="entry name" value="2-enoyl-CoA Hydratase, Chain A, domain 1"/>
    <property type="match status" value="1"/>
</dbReference>
<sequence length="238" mass="24375">MTPAEILASLFPAGHSVSAEGDLMFGQGTLPDGAVVHVVGATARAPIGIDQAIRLSAAVLEIARSDDATPILFLVDSASQRMSRRDELLGLSEYLAHLAKSLLLAEAQGHRTIGLLYGGSAAGAFIATALACGTLVALPGAHPEVMDLASMSRVTKLPIEVLEAKAKTTPVFAPGLDNLVSVGGIAAVWDADDSLADQLQALLVRQRDGDDRAALGAERGGRPKSARIAGELAAAAQA</sequence>
<dbReference type="Pfam" id="PF06833">
    <property type="entry name" value="MdcE"/>
    <property type="match status" value="1"/>
</dbReference>